<evidence type="ECO:0000256" key="3">
    <source>
        <dbReference type="ARBA" id="ARBA00023125"/>
    </source>
</evidence>
<sequence length="409" mass="45530">MPKQNRQRRTGQGKTKSLHVHLTCDMVTIRVNTARLTSEHHPSALHGKPLQSVIATADKVAADRTKGHARRCHTQTRGCGSAIFLIGHNVVNCKIFDDYCFMRINYDLHDLRALHELARLGSFNRAADALSITPSALSRRVAKLEAALGGRLVERTTRSMTLTPLGELLLERVRPLLESLEESLQEASRIARGLAGKVTVGCMASVAHSLFSAAVVEFHRSAPDVQVCLRDDAGSRVRSMVLGREVEFGVTTLWEPNSDLVTQPVATDAFMLVLPENHPLARRATLRWDELPGHRVLAFKPTSSTRQEIDPVLHKAGIALPWFNEVDHLSSMMGYLNHGHFIAVLPGLLASQLKGLRAISLVAPRIERELFLARRRDMTLSMPAQMLWDILAAVIARASRHSRNQRKRR</sequence>
<dbReference type="Pfam" id="PF00126">
    <property type="entry name" value="HTH_1"/>
    <property type="match status" value="1"/>
</dbReference>
<dbReference type="PANTHER" id="PTHR30419:SF8">
    <property type="entry name" value="NITROGEN ASSIMILATION TRANSCRIPTIONAL ACTIVATOR-RELATED"/>
    <property type="match status" value="1"/>
</dbReference>
<reference evidence="6 7" key="1">
    <citation type="submission" date="2023-03" db="EMBL/GenBank/DDBJ databases">
        <title>Draft assemblies of triclosan tolerant bacteria isolated from returned activated sludge.</title>
        <authorList>
            <person name="Van Hamelsveld S."/>
        </authorList>
    </citation>
    <scope>NUCLEOTIDE SEQUENCE [LARGE SCALE GENOMIC DNA]</scope>
    <source>
        <strain evidence="6 7">GW210010_S58</strain>
    </source>
</reference>
<dbReference type="InterPro" id="IPR036390">
    <property type="entry name" value="WH_DNA-bd_sf"/>
</dbReference>
<comment type="caution">
    <text evidence="6">The sequence shown here is derived from an EMBL/GenBank/DDBJ whole genome shotgun (WGS) entry which is preliminary data.</text>
</comment>
<dbReference type="SUPFAM" id="SSF46785">
    <property type="entry name" value="Winged helix' DNA-binding domain"/>
    <property type="match status" value="1"/>
</dbReference>
<evidence type="ECO:0000313" key="6">
    <source>
        <dbReference type="EMBL" id="MDF3831730.1"/>
    </source>
</evidence>
<keyword evidence="2" id="KW-0805">Transcription regulation</keyword>
<keyword evidence="7" id="KW-1185">Reference proteome</keyword>
<protein>
    <submittedName>
        <fullName evidence="6">LysR family transcriptional regulator</fullName>
    </submittedName>
</protein>
<dbReference type="InterPro" id="IPR036388">
    <property type="entry name" value="WH-like_DNA-bd_sf"/>
</dbReference>
<evidence type="ECO:0000259" key="5">
    <source>
        <dbReference type="PROSITE" id="PS50931"/>
    </source>
</evidence>
<dbReference type="CDD" id="cd08440">
    <property type="entry name" value="PBP2_LTTR_like_4"/>
    <property type="match status" value="1"/>
</dbReference>
<dbReference type="Gene3D" id="1.10.10.10">
    <property type="entry name" value="Winged helix-like DNA-binding domain superfamily/Winged helix DNA-binding domain"/>
    <property type="match status" value="1"/>
</dbReference>
<dbReference type="Pfam" id="PF03466">
    <property type="entry name" value="LysR_substrate"/>
    <property type="match status" value="1"/>
</dbReference>
<dbReference type="Proteomes" id="UP001216674">
    <property type="component" value="Unassembled WGS sequence"/>
</dbReference>
<evidence type="ECO:0000256" key="2">
    <source>
        <dbReference type="ARBA" id="ARBA00023015"/>
    </source>
</evidence>
<dbReference type="InterPro" id="IPR000847">
    <property type="entry name" value="LysR_HTH_N"/>
</dbReference>
<evidence type="ECO:0000256" key="4">
    <source>
        <dbReference type="ARBA" id="ARBA00023163"/>
    </source>
</evidence>
<dbReference type="InterPro" id="IPR050950">
    <property type="entry name" value="HTH-type_LysR_regulators"/>
</dbReference>
<dbReference type="RefSeq" id="WP_276263528.1">
    <property type="nucleotide sequence ID" value="NZ_JARJLM010000031.1"/>
</dbReference>
<evidence type="ECO:0000256" key="1">
    <source>
        <dbReference type="ARBA" id="ARBA00009437"/>
    </source>
</evidence>
<dbReference type="InterPro" id="IPR005119">
    <property type="entry name" value="LysR_subst-bd"/>
</dbReference>
<name>A0ABT6AGK5_9BURK</name>
<dbReference type="SUPFAM" id="SSF53850">
    <property type="entry name" value="Periplasmic binding protein-like II"/>
    <property type="match status" value="1"/>
</dbReference>
<feature type="domain" description="HTH lysR-type" evidence="5">
    <location>
        <begin position="106"/>
        <end position="163"/>
    </location>
</feature>
<proteinExistence type="inferred from homology"/>
<dbReference type="PANTHER" id="PTHR30419">
    <property type="entry name" value="HTH-TYPE TRANSCRIPTIONAL REGULATOR YBHD"/>
    <property type="match status" value="1"/>
</dbReference>
<keyword evidence="3" id="KW-0238">DNA-binding</keyword>
<dbReference type="Gene3D" id="3.40.190.290">
    <property type="match status" value="1"/>
</dbReference>
<keyword evidence="4" id="KW-0804">Transcription</keyword>
<organism evidence="6 7">
    <name type="scientific">Cupriavidus basilensis</name>
    <dbReference type="NCBI Taxonomy" id="68895"/>
    <lineage>
        <taxon>Bacteria</taxon>
        <taxon>Pseudomonadati</taxon>
        <taxon>Pseudomonadota</taxon>
        <taxon>Betaproteobacteria</taxon>
        <taxon>Burkholderiales</taxon>
        <taxon>Burkholderiaceae</taxon>
        <taxon>Cupriavidus</taxon>
    </lineage>
</organism>
<evidence type="ECO:0000313" key="7">
    <source>
        <dbReference type="Proteomes" id="UP001216674"/>
    </source>
</evidence>
<gene>
    <name evidence="6" type="ORF">P3W85_01965</name>
</gene>
<dbReference type="PROSITE" id="PS50931">
    <property type="entry name" value="HTH_LYSR"/>
    <property type="match status" value="1"/>
</dbReference>
<comment type="similarity">
    <text evidence="1">Belongs to the LysR transcriptional regulatory family.</text>
</comment>
<dbReference type="EMBL" id="JARJLM010000031">
    <property type="protein sequence ID" value="MDF3831730.1"/>
    <property type="molecule type" value="Genomic_DNA"/>
</dbReference>
<accession>A0ABT6AGK5</accession>